<feature type="non-terminal residue" evidence="7">
    <location>
        <position position="219"/>
    </location>
</feature>
<evidence type="ECO:0000259" key="6">
    <source>
        <dbReference type="PROSITE" id="PS50110"/>
    </source>
</evidence>
<keyword evidence="4" id="KW-0418">Kinase</keyword>
<dbReference type="Pfam" id="PF02518">
    <property type="entry name" value="HATPase_c"/>
    <property type="match status" value="1"/>
</dbReference>
<dbReference type="GO" id="GO:0000155">
    <property type="term" value="F:phosphorelay sensor kinase activity"/>
    <property type="evidence" value="ECO:0007669"/>
    <property type="project" value="TreeGrafter"/>
</dbReference>
<evidence type="ECO:0000256" key="4">
    <source>
        <dbReference type="ARBA" id="ARBA00022777"/>
    </source>
</evidence>
<dbReference type="SUPFAM" id="SSF55874">
    <property type="entry name" value="ATPase domain of HSP90 chaperone/DNA topoisomerase II/histidine kinase"/>
    <property type="match status" value="1"/>
</dbReference>
<dbReference type="SMART" id="SM00448">
    <property type="entry name" value="REC"/>
    <property type="match status" value="1"/>
</dbReference>
<name>T0Z118_9ZZZZ</name>
<proteinExistence type="predicted"/>
<protein>
    <recommendedName>
        <fullName evidence="2">histidine kinase</fullName>
        <ecNumber evidence="2">2.7.13.3</ecNumber>
    </recommendedName>
</protein>
<evidence type="ECO:0000259" key="5">
    <source>
        <dbReference type="PROSITE" id="PS50109"/>
    </source>
</evidence>
<dbReference type="PROSITE" id="PS50109">
    <property type="entry name" value="HIS_KIN"/>
    <property type="match status" value="1"/>
</dbReference>
<dbReference type="Pfam" id="PF00072">
    <property type="entry name" value="Response_reg"/>
    <property type="match status" value="1"/>
</dbReference>
<evidence type="ECO:0000256" key="2">
    <source>
        <dbReference type="ARBA" id="ARBA00012438"/>
    </source>
</evidence>
<reference evidence="7" key="1">
    <citation type="submission" date="2013-08" db="EMBL/GenBank/DDBJ databases">
        <authorList>
            <person name="Mendez C."/>
            <person name="Richter M."/>
            <person name="Ferrer M."/>
            <person name="Sanchez J."/>
        </authorList>
    </citation>
    <scope>NUCLEOTIDE SEQUENCE</scope>
</reference>
<dbReference type="InterPro" id="IPR036890">
    <property type="entry name" value="HATPase_C_sf"/>
</dbReference>
<evidence type="ECO:0000313" key="7">
    <source>
        <dbReference type="EMBL" id="EQD41626.1"/>
    </source>
</evidence>
<sequence>MRCLRERALVRIEVLDTGVGIPANQLGRIYDEFYQVGVAANTSRDGFGLGLSIVQRLVKLLNLRLDVRSEVGKGSAFSLELPSGVTQAAALCVVAEQRAAPGPRTDRSRVLLVEDDAAVREATRMLLKVEGYHVSAVSSLEEALQKVREEVGVDLLVTDYHLRKGEKGTEVIAALRASLGVSLKAVLITGDTSCAVKELPRDPHLRITSKPVQAEELLT</sequence>
<accession>T0Z118</accession>
<dbReference type="EC" id="2.7.13.3" evidence="2"/>
<feature type="domain" description="Response regulatory" evidence="6">
    <location>
        <begin position="109"/>
        <end position="219"/>
    </location>
</feature>
<dbReference type="EMBL" id="AUZZ01007612">
    <property type="protein sequence ID" value="EQD41626.1"/>
    <property type="molecule type" value="Genomic_DNA"/>
</dbReference>
<reference evidence="7" key="2">
    <citation type="journal article" date="2014" name="ISME J.">
        <title>Microbial stratification in low pH oxic and suboxic macroscopic growths along an acid mine drainage.</title>
        <authorList>
            <person name="Mendez-Garcia C."/>
            <person name="Mesa V."/>
            <person name="Sprenger R.R."/>
            <person name="Richter M."/>
            <person name="Diez M.S."/>
            <person name="Solano J."/>
            <person name="Bargiela R."/>
            <person name="Golyshina O.V."/>
            <person name="Manteca A."/>
            <person name="Ramos J.L."/>
            <person name="Gallego J.R."/>
            <person name="Llorente I."/>
            <person name="Martins Dos Santos V.A."/>
            <person name="Jensen O.N."/>
            <person name="Pelaez A.I."/>
            <person name="Sanchez J."/>
            <person name="Ferrer M."/>
        </authorList>
    </citation>
    <scope>NUCLEOTIDE SEQUENCE</scope>
</reference>
<feature type="domain" description="Histidine kinase" evidence="5">
    <location>
        <begin position="1"/>
        <end position="85"/>
    </location>
</feature>
<dbReference type="Gene3D" id="3.40.50.2300">
    <property type="match status" value="1"/>
</dbReference>
<dbReference type="InterPro" id="IPR005467">
    <property type="entry name" value="His_kinase_dom"/>
</dbReference>
<dbReference type="CDD" id="cd00156">
    <property type="entry name" value="REC"/>
    <property type="match status" value="1"/>
</dbReference>
<gene>
    <name evidence="7" type="ORF">B2A_10574</name>
</gene>
<dbReference type="InterPro" id="IPR001789">
    <property type="entry name" value="Sig_transdc_resp-reg_receiver"/>
</dbReference>
<dbReference type="PANTHER" id="PTHR43047">
    <property type="entry name" value="TWO-COMPONENT HISTIDINE PROTEIN KINASE"/>
    <property type="match status" value="1"/>
</dbReference>
<dbReference type="AlphaFoldDB" id="T0Z118"/>
<keyword evidence="3" id="KW-0808">Transferase</keyword>
<dbReference type="InterPro" id="IPR011006">
    <property type="entry name" value="CheY-like_superfamily"/>
</dbReference>
<dbReference type="PRINTS" id="PR00344">
    <property type="entry name" value="BCTRLSENSOR"/>
</dbReference>
<comment type="catalytic activity">
    <reaction evidence="1">
        <text>ATP + protein L-histidine = ADP + protein N-phospho-L-histidine.</text>
        <dbReference type="EC" id="2.7.13.3"/>
    </reaction>
</comment>
<dbReference type="Gene3D" id="3.30.565.10">
    <property type="entry name" value="Histidine kinase-like ATPase, C-terminal domain"/>
    <property type="match status" value="1"/>
</dbReference>
<dbReference type="InterPro" id="IPR003594">
    <property type="entry name" value="HATPase_dom"/>
</dbReference>
<dbReference type="PANTHER" id="PTHR43047:SF72">
    <property type="entry name" value="OSMOSENSING HISTIDINE PROTEIN KINASE SLN1"/>
    <property type="match status" value="1"/>
</dbReference>
<evidence type="ECO:0000256" key="3">
    <source>
        <dbReference type="ARBA" id="ARBA00022679"/>
    </source>
</evidence>
<evidence type="ECO:0000256" key="1">
    <source>
        <dbReference type="ARBA" id="ARBA00000085"/>
    </source>
</evidence>
<dbReference type="GO" id="GO:0005886">
    <property type="term" value="C:plasma membrane"/>
    <property type="evidence" value="ECO:0007669"/>
    <property type="project" value="TreeGrafter"/>
</dbReference>
<dbReference type="InterPro" id="IPR004358">
    <property type="entry name" value="Sig_transdc_His_kin-like_C"/>
</dbReference>
<comment type="caution">
    <text evidence="7">The sequence shown here is derived from an EMBL/GenBank/DDBJ whole genome shotgun (WGS) entry which is preliminary data.</text>
</comment>
<dbReference type="SMART" id="SM00387">
    <property type="entry name" value="HATPase_c"/>
    <property type="match status" value="1"/>
</dbReference>
<dbReference type="GO" id="GO:0009927">
    <property type="term" value="F:histidine phosphotransfer kinase activity"/>
    <property type="evidence" value="ECO:0007669"/>
    <property type="project" value="TreeGrafter"/>
</dbReference>
<dbReference type="SUPFAM" id="SSF52172">
    <property type="entry name" value="CheY-like"/>
    <property type="match status" value="1"/>
</dbReference>
<organism evidence="7">
    <name type="scientific">mine drainage metagenome</name>
    <dbReference type="NCBI Taxonomy" id="410659"/>
    <lineage>
        <taxon>unclassified sequences</taxon>
        <taxon>metagenomes</taxon>
        <taxon>ecological metagenomes</taxon>
    </lineage>
</organism>
<dbReference type="PROSITE" id="PS50110">
    <property type="entry name" value="RESPONSE_REGULATORY"/>
    <property type="match status" value="1"/>
</dbReference>